<dbReference type="Gene3D" id="3.40.1110.10">
    <property type="entry name" value="Calcium-transporting ATPase, cytoplasmic domain N"/>
    <property type="match status" value="1"/>
</dbReference>
<dbReference type="SUPFAM" id="SSF56784">
    <property type="entry name" value="HAD-like"/>
    <property type="match status" value="1"/>
</dbReference>
<evidence type="ECO:0000256" key="11">
    <source>
        <dbReference type="ARBA" id="ARBA00022958"/>
    </source>
</evidence>
<keyword evidence="6 16" id="KW-0812">Transmembrane</keyword>
<feature type="binding site" evidence="16">
    <location>
        <position position="571"/>
    </location>
    <ligand>
        <name>Mg(2+)</name>
        <dbReference type="ChEBI" id="CHEBI:18420"/>
    </ligand>
</feature>
<dbReference type="PRINTS" id="PR00119">
    <property type="entry name" value="CATATPASE"/>
</dbReference>
<keyword evidence="4 16" id="KW-0633">Potassium transport</keyword>
<dbReference type="GO" id="GO:0005886">
    <property type="term" value="C:plasma membrane"/>
    <property type="evidence" value="ECO:0007669"/>
    <property type="project" value="UniProtKB-SubCell"/>
</dbReference>
<feature type="binding site" evidence="16">
    <location>
        <position position="575"/>
    </location>
    <ligand>
        <name>Mg(2+)</name>
        <dbReference type="ChEBI" id="CHEBI:18420"/>
    </ligand>
</feature>
<dbReference type="HAMAP" id="MF_00285">
    <property type="entry name" value="KdpB"/>
    <property type="match status" value="1"/>
</dbReference>
<dbReference type="InterPro" id="IPR044492">
    <property type="entry name" value="P_typ_ATPase_HD_dom"/>
</dbReference>
<dbReference type="SFLD" id="SFLDS00003">
    <property type="entry name" value="Haloacid_Dehalogenase"/>
    <property type="match status" value="1"/>
</dbReference>
<proteinExistence type="inferred from homology"/>
<dbReference type="InterPro" id="IPR008250">
    <property type="entry name" value="ATPase_P-typ_transduc_dom_A_sf"/>
</dbReference>
<keyword evidence="10 16" id="KW-0460">Magnesium</keyword>
<feature type="transmembrane region" description="Helical" evidence="16">
    <location>
        <begin position="58"/>
        <end position="78"/>
    </location>
</feature>
<keyword evidence="13 16" id="KW-1133">Transmembrane helix</keyword>
<dbReference type="PANTHER" id="PTHR43743">
    <property type="entry name" value="POTASSIUM-TRANSPORTING ATPASE ATP-BINDING SUBUNIT"/>
    <property type="match status" value="1"/>
</dbReference>
<dbReference type="Gene3D" id="3.40.50.1000">
    <property type="entry name" value="HAD superfamily/HAD-like"/>
    <property type="match status" value="1"/>
</dbReference>
<dbReference type="InterPro" id="IPR023298">
    <property type="entry name" value="ATPase_P-typ_TM_dom_sf"/>
</dbReference>
<keyword evidence="12 16" id="KW-1278">Translocase</keyword>
<dbReference type="InterPro" id="IPR036412">
    <property type="entry name" value="HAD-like_sf"/>
</dbReference>
<feature type="transmembrane region" description="Helical" evidence="16">
    <location>
        <begin position="292"/>
        <end position="317"/>
    </location>
</feature>
<keyword evidence="15 16" id="KW-0472">Membrane</keyword>
<feature type="transmembrane region" description="Helical" evidence="16">
    <location>
        <begin position="98"/>
        <end position="116"/>
    </location>
</feature>
<feature type="transmembrane region" description="Helical" evidence="16">
    <location>
        <begin position="707"/>
        <end position="732"/>
    </location>
</feature>
<dbReference type="SUPFAM" id="SSF81665">
    <property type="entry name" value="Calcium ATPase, transmembrane domain M"/>
    <property type="match status" value="1"/>
</dbReference>
<dbReference type="CDD" id="cd02078">
    <property type="entry name" value="P-type_ATPase_K"/>
    <property type="match status" value="1"/>
</dbReference>
<dbReference type="InterPro" id="IPR023299">
    <property type="entry name" value="ATPase_P-typ_cyto_dom_N"/>
</dbReference>
<keyword evidence="14 16" id="KW-0406">Ion transport</keyword>
<evidence type="ECO:0000256" key="17">
    <source>
        <dbReference type="SAM" id="MobiDB-lite"/>
    </source>
</evidence>
<keyword evidence="11 16" id="KW-0630">Potassium</keyword>
<dbReference type="InterPro" id="IPR006391">
    <property type="entry name" value="P-type_ATPase_bsu_IA"/>
</dbReference>
<dbReference type="GO" id="GO:0016887">
    <property type="term" value="F:ATP hydrolysis activity"/>
    <property type="evidence" value="ECO:0007669"/>
    <property type="project" value="InterPro"/>
</dbReference>
<feature type="transmembrane region" description="Helical" evidence="16">
    <location>
        <begin position="667"/>
        <end position="687"/>
    </location>
</feature>
<dbReference type="SFLD" id="SFLDG00002">
    <property type="entry name" value="C1.7:_P-type_atpase_like"/>
    <property type="match status" value="1"/>
</dbReference>
<dbReference type="InterPro" id="IPR001757">
    <property type="entry name" value="P_typ_ATPase"/>
</dbReference>
<dbReference type="GO" id="GO:0005524">
    <property type="term" value="F:ATP binding"/>
    <property type="evidence" value="ECO:0007669"/>
    <property type="project" value="UniProtKB-UniRule"/>
</dbReference>
<dbReference type="Pfam" id="PF00122">
    <property type="entry name" value="E1-E2_ATPase"/>
    <property type="match status" value="1"/>
</dbReference>
<dbReference type="InterPro" id="IPR059000">
    <property type="entry name" value="ATPase_P-type_domA"/>
</dbReference>
<keyword evidence="5 16" id="KW-0597">Phosphoprotein</keyword>
<dbReference type="Pfam" id="PF00702">
    <property type="entry name" value="Hydrolase"/>
    <property type="match status" value="1"/>
</dbReference>
<dbReference type="NCBIfam" id="TIGR01494">
    <property type="entry name" value="ATPase_P-type"/>
    <property type="match status" value="2"/>
</dbReference>
<keyword evidence="3 16" id="KW-1003">Cell membrane</keyword>
<dbReference type="InterPro" id="IPR023214">
    <property type="entry name" value="HAD_sf"/>
</dbReference>
<evidence type="ECO:0000313" key="20">
    <source>
        <dbReference type="Proteomes" id="UP000549066"/>
    </source>
</evidence>
<evidence type="ECO:0000256" key="4">
    <source>
        <dbReference type="ARBA" id="ARBA00022538"/>
    </source>
</evidence>
<evidence type="ECO:0000256" key="14">
    <source>
        <dbReference type="ARBA" id="ARBA00023065"/>
    </source>
</evidence>
<evidence type="ECO:0000256" key="2">
    <source>
        <dbReference type="ARBA" id="ARBA00022448"/>
    </source>
</evidence>
<keyword evidence="9 16" id="KW-0067">ATP-binding</keyword>
<feature type="binding site" evidence="16">
    <location>
        <position position="389"/>
    </location>
    <ligand>
        <name>ATP</name>
        <dbReference type="ChEBI" id="CHEBI:30616"/>
    </ligand>
</feature>
<evidence type="ECO:0000313" key="19">
    <source>
        <dbReference type="EMBL" id="NYG22088.1"/>
    </source>
</evidence>
<dbReference type="FunFam" id="2.70.150.10:FF:000033">
    <property type="entry name" value="Potassium-transporting ATPase ATP-binding subunit"/>
    <property type="match status" value="1"/>
</dbReference>
<feature type="transmembrane region" description="Helical" evidence="16">
    <location>
        <begin position="640"/>
        <end position="661"/>
    </location>
</feature>
<comment type="catalytic activity">
    <reaction evidence="16">
        <text>K(+)(out) + ATP + H2O = K(+)(in) + ADP + phosphate + H(+)</text>
        <dbReference type="Rhea" id="RHEA:16777"/>
        <dbReference type="ChEBI" id="CHEBI:15377"/>
        <dbReference type="ChEBI" id="CHEBI:15378"/>
        <dbReference type="ChEBI" id="CHEBI:29103"/>
        <dbReference type="ChEBI" id="CHEBI:30616"/>
        <dbReference type="ChEBI" id="CHEBI:43474"/>
        <dbReference type="ChEBI" id="CHEBI:456216"/>
        <dbReference type="EC" id="7.2.2.6"/>
    </reaction>
</comment>
<comment type="caution">
    <text evidence="19">The sequence shown here is derived from an EMBL/GenBank/DDBJ whole genome shotgun (WGS) entry which is preliminary data.</text>
</comment>
<evidence type="ECO:0000256" key="15">
    <source>
        <dbReference type="ARBA" id="ARBA00023136"/>
    </source>
</evidence>
<keyword evidence="20" id="KW-1185">Reference proteome</keyword>
<dbReference type="PROSITE" id="PS00154">
    <property type="entry name" value="ATPASE_E1_E2"/>
    <property type="match status" value="1"/>
</dbReference>
<dbReference type="InterPro" id="IPR018303">
    <property type="entry name" value="ATPase_P-typ_P_site"/>
</dbReference>
<dbReference type="Proteomes" id="UP000549066">
    <property type="component" value="Unassembled WGS sequence"/>
</dbReference>
<evidence type="ECO:0000256" key="8">
    <source>
        <dbReference type="ARBA" id="ARBA00022741"/>
    </source>
</evidence>
<name>A0A852WWZ1_9MICO</name>
<evidence type="ECO:0000256" key="1">
    <source>
        <dbReference type="ARBA" id="ARBA00004651"/>
    </source>
</evidence>
<evidence type="ECO:0000256" key="12">
    <source>
        <dbReference type="ARBA" id="ARBA00022967"/>
    </source>
</evidence>
<accession>A0A852WWZ1</accession>
<gene>
    <name evidence="16" type="primary">kdpB</name>
    <name evidence="19" type="ORF">BJY17_002835</name>
</gene>
<feature type="binding site" evidence="16">
    <location>
        <begin position="421"/>
        <end position="428"/>
    </location>
    <ligand>
        <name>ATP</name>
        <dbReference type="ChEBI" id="CHEBI:30616"/>
    </ligand>
</feature>
<feature type="binding site" evidence="16">
    <location>
        <position position="440"/>
    </location>
    <ligand>
        <name>ATP</name>
        <dbReference type="ChEBI" id="CHEBI:30616"/>
    </ligand>
</feature>
<dbReference type="Gene3D" id="2.70.150.10">
    <property type="entry name" value="Calcium-transporting ATPase, cytoplasmic transduction domain A"/>
    <property type="match status" value="1"/>
</dbReference>
<evidence type="ECO:0000256" key="16">
    <source>
        <dbReference type="HAMAP-Rule" id="MF_00285"/>
    </source>
</evidence>
<dbReference type="EC" id="7.2.2.6" evidence="16"/>
<evidence type="ECO:0000256" key="13">
    <source>
        <dbReference type="ARBA" id="ARBA00022989"/>
    </source>
</evidence>
<comment type="function">
    <text evidence="16">Part of the high-affinity ATP-driven potassium transport (or Kdp) system, which catalyzes the hydrolysis of ATP coupled with the electrogenic transport of potassium into the cytoplasm. This subunit is responsible for energy coupling to the transport system and for the release of the potassium ions to the cytoplasm.</text>
</comment>
<evidence type="ECO:0000259" key="18">
    <source>
        <dbReference type="Pfam" id="PF00122"/>
    </source>
</evidence>
<evidence type="ECO:0000256" key="9">
    <source>
        <dbReference type="ARBA" id="ARBA00022840"/>
    </source>
</evidence>
<keyword evidence="7 16" id="KW-0479">Metal-binding</keyword>
<feature type="transmembrane region" description="Helical" evidence="16">
    <location>
        <begin position="260"/>
        <end position="280"/>
    </location>
</feature>
<evidence type="ECO:0000256" key="10">
    <source>
        <dbReference type="ARBA" id="ARBA00022842"/>
    </source>
</evidence>
<feature type="domain" description="P-type ATPase A" evidence="18">
    <location>
        <begin position="158"/>
        <end position="249"/>
    </location>
</feature>
<keyword evidence="8 16" id="KW-0547">Nucleotide-binding</keyword>
<evidence type="ECO:0000256" key="7">
    <source>
        <dbReference type="ARBA" id="ARBA00022723"/>
    </source>
</evidence>
<dbReference type="EMBL" id="JACCFI010000001">
    <property type="protein sequence ID" value="NYG22088.1"/>
    <property type="molecule type" value="Genomic_DNA"/>
</dbReference>
<dbReference type="PANTHER" id="PTHR43743:SF1">
    <property type="entry name" value="POTASSIUM-TRANSPORTING ATPASE ATP-BINDING SUBUNIT"/>
    <property type="match status" value="1"/>
</dbReference>
<comment type="similarity">
    <text evidence="16">Belongs to the cation transport ATPase (P-type) (TC 3.A.3) family. Type IA subfamily.</text>
</comment>
<feature type="region of interest" description="Disordered" evidence="17">
    <location>
        <begin position="1"/>
        <end position="32"/>
    </location>
</feature>
<comment type="subcellular location">
    <subcellularLocation>
        <location evidence="1 16">Cell membrane</location>
        <topology evidence="1 16">Multi-pass membrane protein</topology>
    </subcellularLocation>
</comment>
<protein>
    <recommendedName>
        <fullName evidence="16">Potassium-transporting ATPase ATP-binding subunit</fullName>
        <ecNumber evidence="16">7.2.2.6</ecNumber>
    </recommendedName>
    <alternativeName>
        <fullName evidence="16">ATP phosphohydrolase [potassium-transporting] B chain</fullName>
    </alternativeName>
    <alternativeName>
        <fullName evidence="16">Potassium-binding and translocating subunit B</fullName>
    </alternativeName>
    <alternativeName>
        <fullName evidence="16">Potassium-translocating ATPase B chain</fullName>
    </alternativeName>
</protein>
<dbReference type="GO" id="GO:0008556">
    <property type="term" value="F:P-type potassium transmembrane transporter activity"/>
    <property type="evidence" value="ECO:0007669"/>
    <property type="project" value="UniProtKB-UniRule"/>
</dbReference>
<evidence type="ECO:0000256" key="5">
    <source>
        <dbReference type="ARBA" id="ARBA00022553"/>
    </source>
</evidence>
<organism evidence="19 20">
    <name type="scientific">Agromyces hippuratus</name>
    <dbReference type="NCBI Taxonomy" id="286438"/>
    <lineage>
        <taxon>Bacteria</taxon>
        <taxon>Bacillati</taxon>
        <taxon>Actinomycetota</taxon>
        <taxon>Actinomycetes</taxon>
        <taxon>Micrococcales</taxon>
        <taxon>Microbacteriaceae</taxon>
        <taxon>Agromyces</taxon>
    </lineage>
</organism>
<dbReference type="SUPFAM" id="SSF81653">
    <property type="entry name" value="Calcium ATPase, transduction domain A"/>
    <property type="match status" value="1"/>
</dbReference>
<dbReference type="AlphaFoldDB" id="A0A852WWZ1"/>
<reference evidence="19 20" key="1">
    <citation type="submission" date="2020-07" db="EMBL/GenBank/DDBJ databases">
        <title>Sequencing the genomes of 1000 actinobacteria strains.</title>
        <authorList>
            <person name="Klenk H.-P."/>
        </authorList>
    </citation>
    <scope>NUCLEOTIDE SEQUENCE [LARGE SCALE GENOMIC DNA]</scope>
    <source>
        <strain evidence="19 20">DSM 8598</strain>
    </source>
</reference>
<keyword evidence="2 16" id="KW-0813">Transport</keyword>
<evidence type="ECO:0000256" key="3">
    <source>
        <dbReference type="ARBA" id="ARBA00022475"/>
    </source>
</evidence>
<sequence length="735" mass="76133">MSTTITTLPEPVEGPEQAEHTPRQMGSPSKRPAGAFGPAQIVAALPGAFRKLDPRQMWHNPVMFLVEVGAALTTVLAIAEPFLGGPESSGGTAVPLSFTWAIAVWLWLTVLFANLAESVAEGRGKAQADTLRQTRTSTVARRVTAYDEVSDAAAERSAIAEVPSGDLRLGDIVVVTAGESIPGDGDIIHGIASVDESAITGESAPVVRESGGDRSAVTGGTRVLSDRIVVRITSKPGETFVDRMIALVEGASRQKTPNEIALNILLASLSIIFVIVTLTLNPIASYAASPVSIPVLIALLVCLIPTTIGALLSAIGIAGMDRLVQRNVLAMSGRAVEAAGDVTTLLLDKTGTITYGNRRASEFVPMPGVDVSELERAAALSSLADPTPEGSSIVDLAAERGIRFEPSTGSGNGVAGEVVPFTAQTRMSGLDLPDGSSIRKGAGSAVIAWVEASGRIASSTYDELEQRVEAISNSGGTPLVVAAKDADGEARLLGVVHLKDVVKDGLTERFAELRAMGIRTVMITGDNPLTAKAIAAEAGVDDYLAEATPEDKMALIKREQAGGNLVAMTGDGTNDAPALAQADVGVAMNTGTSAAKEAGNMVDLDSDPTKLIEIVRIGKQLLITRGALTTFSIANDVAKYFAIIPAMFAGVFPGLAVLNLMQLHSPASAILSAIIFNAIIIVILIPLALRGAKYKAGGASAILSRNLLIYGLGGIIAPFIGIKLIDLVVSLIPGF</sequence>
<evidence type="ECO:0000256" key="6">
    <source>
        <dbReference type="ARBA" id="ARBA00022692"/>
    </source>
</evidence>
<dbReference type="NCBIfam" id="TIGR01497">
    <property type="entry name" value="kdpB"/>
    <property type="match status" value="1"/>
</dbReference>
<feature type="active site" description="4-aspartylphosphate intermediate" evidence="16">
    <location>
        <position position="348"/>
    </location>
</feature>
<comment type="subunit">
    <text evidence="16">The system is composed of three essential subunits: KdpA, KdpB and KdpC.</text>
</comment>
<dbReference type="GO" id="GO:0000287">
    <property type="term" value="F:magnesium ion binding"/>
    <property type="evidence" value="ECO:0007669"/>
    <property type="project" value="UniProtKB-UniRule"/>
</dbReference>
<dbReference type="SFLD" id="SFLDF00027">
    <property type="entry name" value="p-type_atpase"/>
    <property type="match status" value="1"/>
</dbReference>
<feature type="binding site" evidence="16">
    <location>
        <position position="385"/>
    </location>
    <ligand>
        <name>ATP</name>
        <dbReference type="ChEBI" id="CHEBI:30616"/>
    </ligand>
</feature>